<evidence type="ECO:0000313" key="2">
    <source>
        <dbReference type="EMBL" id="GJD92953.1"/>
    </source>
</evidence>
<dbReference type="Proteomes" id="UP001055125">
    <property type="component" value="Unassembled WGS sequence"/>
</dbReference>
<reference evidence="2" key="1">
    <citation type="journal article" date="2021" name="Front. Microbiol.">
        <title>Comprehensive Comparative Genomics and Phenotyping of Methylobacterium Species.</title>
        <authorList>
            <person name="Alessa O."/>
            <person name="Ogura Y."/>
            <person name="Fujitani Y."/>
            <person name="Takami H."/>
            <person name="Hayashi T."/>
            <person name="Sahin N."/>
            <person name="Tani A."/>
        </authorList>
    </citation>
    <scope>NUCLEOTIDE SEQUENCE</scope>
    <source>
        <strain evidence="2">DSM 19015</strain>
    </source>
</reference>
<dbReference type="CDD" id="cd00085">
    <property type="entry name" value="HNHc"/>
    <property type="match status" value="1"/>
</dbReference>
<dbReference type="SMART" id="SM00507">
    <property type="entry name" value="HNHc"/>
    <property type="match status" value="1"/>
</dbReference>
<dbReference type="Gene3D" id="1.10.30.50">
    <property type="match status" value="1"/>
</dbReference>
<comment type="caution">
    <text evidence="2">The sequence shown here is derived from an EMBL/GenBank/DDBJ whole genome shotgun (WGS) entry which is preliminary data.</text>
</comment>
<feature type="domain" description="HNH nuclease" evidence="1">
    <location>
        <begin position="50"/>
        <end position="101"/>
    </location>
</feature>
<sequence>MKRPRLRQIKPLLTPIDTRTVKPFNTRSYKARLQADPSLKFYSSAPWQQFRATVIAERGRRCEACGTTPNTVYLDHVEEQRDGGAPLDRSNVQVLCGSCHQKKSIRARMTRFAMD</sequence>
<evidence type="ECO:0000259" key="1">
    <source>
        <dbReference type="SMART" id="SM00507"/>
    </source>
</evidence>
<dbReference type="InterPro" id="IPR003615">
    <property type="entry name" value="HNH_nuc"/>
</dbReference>
<dbReference type="Pfam" id="PF01844">
    <property type="entry name" value="HNH"/>
    <property type="match status" value="1"/>
</dbReference>
<name>A0ABQ4RS14_9HYPH</name>
<dbReference type="InterPro" id="IPR002711">
    <property type="entry name" value="HNH"/>
</dbReference>
<accession>A0ABQ4RS14</accession>
<reference evidence="2" key="2">
    <citation type="submission" date="2021-08" db="EMBL/GenBank/DDBJ databases">
        <authorList>
            <person name="Tani A."/>
            <person name="Ola A."/>
            <person name="Ogura Y."/>
            <person name="Katsura K."/>
            <person name="Hayashi T."/>
        </authorList>
    </citation>
    <scope>NUCLEOTIDE SEQUENCE</scope>
    <source>
        <strain evidence="2">DSM 19015</strain>
    </source>
</reference>
<dbReference type="RefSeq" id="WP_238242096.1">
    <property type="nucleotide sequence ID" value="NZ_BPQP01000002.1"/>
</dbReference>
<gene>
    <name evidence="2" type="ORF">OCOJLMKI_0137</name>
</gene>
<organism evidence="2 3">
    <name type="scientific">Methylobacterium iners</name>
    <dbReference type="NCBI Taxonomy" id="418707"/>
    <lineage>
        <taxon>Bacteria</taxon>
        <taxon>Pseudomonadati</taxon>
        <taxon>Pseudomonadota</taxon>
        <taxon>Alphaproteobacteria</taxon>
        <taxon>Hyphomicrobiales</taxon>
        <taxon>Methylobacteriaceae</taxon>
        <taxon>Methylobacterium</taxon>
    </lineage>
</organism>
<dbReference type="EMBL" id="BPQP01000002">
    <property type="protein sequence ID" value="GJD92953.1"/>
    <property type="molecule type" value="Genomic_DNA"/>
</dbReference>
<keyword evidence="3" id="KW-1185">Reference proteome</keyword>
<evidence type="ECO:0000313" key="3">
    <source>
        <dbReference type="Proteomes" id="UP001055125"/>
    </source>
</evidence>
<proteinExistence type="predicted"/>
<protein>
    <recommendedName>
        <fullName evidence="1">HNH nuclease domain-containing protein</fullName>
    </recommendedName>
</protein>